<evidence type="ECO:0000313" key="8">
    <source>
        <dbReference type="EnsemblPlants" id="KRH71732"/>
    </source>
</evidence>
<dbReference type="PANTHER" id="PTHR23147">
    <property type="entry name" value="SERINE/ARGININE RICH SPLICING FACTOR"/>
    <property type="match status" value="1"/>
</dbReference>
<reference evidence="7" key="3">
    <citation type="submission" date="2018-07" db="EMBL/GenBank/DDBJ databases">
        <title>WGS assembly of Glycine max.</title>
        <authorList>
            <person name="Schmutz J."/>
            <person name="Cannon S."/>
            <person name="Schlueter J."/>
            <person name="Ma J."/>
            <person name="Mitros T."/>
            <person name="Nelson W."/>
            <person name="Hyten D."/>
            <person name="Song Q."/>
            <person name="Thelen J."/>
            <person name="Cheng J."/>
            <person name="Xu D."/>
            <person name="Hellsten U."/>
            <person name="May G."/>
            <person name="Yu Y."/>
            <person name="Sakurai T."/>
            <person name="Umezawa T."/>
            <person name="Bhattacharyya M."/>
            <person name="Sandhu D."/>
            <person name="Valliyodan B."/>
            <person name="Lindquist E."/>
            <person name="Peto M."/>
            <person name="Grant D."/>
            <person name="Shu S."/>
            <person name="Goodstein D."/>
            <person name="Barry K."/>
            <person name="Futrell-Griggs M."/>
            <person name="Abernathy B."/>
            <person name="Du J."/>
            <person name="Tian Z."/>
            <person name="Zhu L."/>
            <person name="Gill N."/>
            <person name="Joshi T."/>
            <person name="Libault M."/>
            <person name="Sethuraman A."/>
            <person name="Zhang X."/>
            <person name="Shinozaki K."/>
            <person name="Nguyen H."/>
            <person name="Wing R."/>
            <person name="Cregan P."/>
            <person name="Specht J."/>
            <person name="Grimwood J."/>
            <person name="Rokhsar D."/>
            <person name="Stacey G."/>
            <person name="Shoemaker R."/>
            <person name="Jackson S."/>
        </authorList>
    </citation>
    <scope>NUCLEOTIDE SEQUENCE</scope>
    <source>
        <tissue evidence="7">Callus</tissue>
    </source>
</reference>
<keyword evidence="9" id="KW-1185">Reference proteome</keyword>
<evidence type="ECO:0000256" key="4">
    <source>
        <dbReference type="PROSITE-ProRule" id="PRU00176"/>
    </source>
</evidence>
<feature type="region of interest" description="Disordered" evidence="5">
    <location>
        <begin position="1"/>
        <end position="23"/>
    </location>
</feature>
<dbReference type="InterPro" id="IPR000504">
    <property type="entry name" value="RRM_dom"/>
</dbReference>
<evidence type="ECO:0000313" key="9">
    <source>
        <dbReference type="Proteomes" id="UP000008827"/>
    </source>
</evidence>
<dbReference type="Pfam" id="PF00076">
    <property type="entry name" value="RRM_1"/>
    <property type="match status" value="1"/>
</dbReference>
<dbReference type="Gramene" id="KRH71732">
    <property type="protein sequence ID" value="KRH71732"/>
    <property type="gene ID" value="GLYMA_02G165200"/>
</dbReference>
<dbReference type="GO" id="GO:0016607">
    <property type="term" value="C:nuclear speck"/>
    <property type="evidence" value="ECO:0000318"/>
    <property type="project" value="GO_Central"/>
</dbReference>
<dbReference type="EMBL" id="CM000835">
    <property type="protein sequence ID" value="KRH71732.1"/>
    <property type="molecule type" value="Genomic_DNA"/>
</dbReference>
<dbReference type="GO" id="GO:0006397">
    <property type="term" value="P:mRNA processing"/>
    <property type="evidence" value="ECO:0007669"/>
    <property type="project" value="UniProtKB-KW"/>
</dbReference>
<feature type="domain" description="RRM" evidence="6">
    <location>
        <begin position="57"/>
        <end position="134"/>
    </location>
</feature>
<dbReference type="InterPro" id="IPR012677">
    <property type="entry name" value="Nucleotide-bd_a/b_plait_sf"/>
</dbReference>
<keyword evidence="3" id="KW-0508">mRNA splicing</keyword>
<dbReference type="STRING" id="3847.A0A0R0L797"/>
<keyword evidence="2" id="KW-0747">Spliceosome</keyword>
<dbReference type="GO" id="GO:0008380">
    <property type="term" value="P:RNA splicing"/>
    <property type="evidence" value="ECO:0007669"/>
    <property type="project" value="UniProtKB-KW"/>
</dbReference>
<dbReference type="InterPro" id="IPR035979">
    <property type="entry name" value="RBD_domain_sf"/>
</dbReference>
<dbReference type="GO" id="GO:0003729">
    <property type="term" value="F:mRNA binding"/>
    <property type="evidence" value="ECO:0000318"/>
    <property type="project" value="GO_Central"/>
</dbReference>
<accession>A0A0R0L797</accession>
<dbReference type="CDD" id="cd00590">
    <property type="entry name" value="RRM_SF"/>
    <property type="match status" value="1"/>
</dbReference>
<evidence type="ECO:0000256" key="3">
    <source>
        <dbReference type="ARBA" id="ARBA00023187"/>
    </source>
</evidence>
<protein>
    <recommendedName>
        <fullName evidence="6">RRM domain-containing protein</fullName>
    </recommendedName>
</protein>
<dbReference type="SMR" id="A0A0R0L797"/>
<evidence type="ECO:0000259" key="6">
    <source>
        <dbReference type="PROSITE" id="PS50102"/>
    </source>
</evidence>
<evidence type="ECO:0000256" key="2">
    <source>
        <dbReference type="ARBA" id="ARBA00022728"/>
    </source>
</evidence>
<keyword evidence="4" id="KW-0694">RNA-binding</keyword>
<dbReference type="InParanoid" id="A0A0R0L797"/>
<dbReference type="OrthoDB" id="1750209at2759"/>
<name>A0A0R0L797_SOYBN</name>
<proteinExistence type="predicted"/>
<dbReference type="EnsemblPlants" id="KRH71732">
    <property type="protein sequence ID" value="KRH71732"/>
    <property type="gene ID" value="GLYMA_02G165200"/>
</dbReference>
<evidence type="ECO:0000256" key="5">
    <source>
        <dbReference type="SAM" id="MobiDB-lite"/>
    </source>
</evidence>
<dbReference type="SUPFAM" id="SSF54928">
    <property type="entry name" value="RNA-binding domain, RBD"/>
    <property type="match status" value="1"/>
</dbReference>
<gene>
    <name evidence="7" type="ORF">GLYMA_02G165200</name>
</gene>
<dbReference type="InterPro" id="IPR050907">
    <property type="entry name" value="SRSF"/>
</dbReference>
<dbReference type="SMART" id="SM00360">
    <property type="entry name" value="RRM"/>
    <property type="match status" value="1"/>
</dbReference>
<dbReference type="GO" id="GO:0005681">
    <property type="term" value="C:spliceosomal complex"/>
    <property type="evidence" value="ECO:0007669"/>
    <property type="project" value="UniProtKB-KW"/>
</dbReference>
<dbReference type="GO" id="GO:0000381">
    <property type="term" value="P:regulation of alternative mRNA splicing, via spliceosome"/>
    <property type="evidence" value="ECO:0000318"/>
    <property type="project" value="GO_Central"/>
</dbReference>
<dbReference type="PROSITE" id="PS50102">
    <property type="entry name" value="RRM"/>
    <property type="match status" value="1"/>
</dbReference>
<sequence>MSRERNTGWERVRTRGKAKTSDRVRLREDPCRSYVGNRNGQQQSYNRANWRDQKDIASFYFIRFPEDAIEKDLWYHFKKLGDVREIFISKQRNKNGRRYGFARLKGVEDVRSLERKLDNIVLGGLKLYVNIPKFGRDTVEKIILEAKRMEHDEQNENEAP</sequence>
<evidence type="ECO:0000313" key="7">
    <source>
        <dbReference type="EMBL" id="KRH71732.1"/>
    </source>
</evidence>
<dbReference type="Gene3D" id="3.30.70.330">
    <property type="match status" value="1"/>
</dbReference>
<dbReference type="AlphaFoldDB" id="A0A0R0L797"/>
<reference evidence="8" key="2">
    <citation type="submission" date="2018-02" db="UniProtKB">
        <authorList>
            <consortium name="EnsemblPlants"/>
        </authorList>
    </citation>
    <scope>IDENTIFICATION</scope>
    <source>
        <strain evidence="8">Williams 82</strain>
    </source>
</reference>
<organism evidence="7">
    <name type="scientific">Glycine max</name>
    <name type="common">Soybean</name>
    <name type="synonym">Glycine hispida</name>
    <dbReference type="NCBI Taxonomy" id="3847"/>
    <lineage>
        <taxon>Eukaryota</taxon>
        <taxon>Viridiplantae</taxon>
        <taxon>Streptophyta</taxon>
        <taxon>Embryophyta</taxon>
        <taxon>Tracheophyta</taxon>
        <taxon>Spermatophyta</taxon>
        <taxon>Magnoliopsida</taxon>
        <taxon>eudicotyledons</taxon>
        <taxon>Gunneridae</taxon>
        <taxon>Pentapetalae</taxon>
        <taxon>rosids</taxon>
        <taxon>fabids</taxon>
        <taxon>Fabales</taxon>
        <taxon>Fabaceae</taxon>
        <taxon>Papilionoideae</taxon>
        <taxon>50 kb inversion clade</taxon>
        <taxon>NPAAA clade</taxon>
        <taxon>indigoferoid/millettioid clade</taxon>
        <taxon>Phaseoleae</taxon>
        <taxon>Glycine</taxon>
        <taxon>Glycine subgen. Soja</taxon>
    </lineage>
</organism>
<dbReference type="Proteomes" id="UP000008827">
    <property type="component" value="Chromosome 2"/>
</dbReference>
<keyword evidence="1" id="KW-0507">mRNA processing</keyword>
<evidence type="ECO:0000256" key="1">
    <source>
        <dbReference type="ARBA" id="ARBA00022664"/>
    </source>
</evidence>
<reference evidence="7 8" key="1">
    <citation type="journal article" date="2010" name="Nature">
        <title>Genome sequence of the palaeopolyploid soybean.</title>
        <authorList>
            <person name="Schmutz J."/>
            <person name="Cannon S.B."/>
            <person name="Schlueter J."/>
            <person name="Ma J."/>
            <person name="Mitros T."/>
            <person name="Nelson W."/>
            <person name="Hyten D.L."/>
            <person name="Song Q."/>
            <person name="Thelen J.J."/>
            <person name="Cheng J."/>
            <person name="Xu D."/>
            <person name="Hellsten U."/>
            <person name="May G.D."/>
            <person name="Yu Y."/>
            <person name="Sakurai T."/>
            <person name="Umezawa T."/>
            <person name="Bhattacharyya M.K."/>
            <person name="Sandhu D."/>
            <person name="Valliyodan B."/>
            <person name="Lindquist E."/>
            <person name="Peto M."/>
            <person name="Grant D."/>
            <person name="Shu S."/>
            <person name="Goodstein D."/>
            <person name="Barry K."/>
            <person name="Futrell-Griggs M."/>
            <person name="Abernathy B."/>
            <person name="Du J."/>
            <person name="Tian Z."/>
            <person name="Zhu L."/>
            <person name="Gill N."/>
            <person name="Joshi T."/>
            <person name="Libault M."/>
            <person name="Sethuraman A."/>
            <person name="Zhang X.-C."/>
            <person name="Shinozaki K."/>
            <person name="Nguyen H.T."/>
            <person name="Wing R.A."/>
            <person name="Cregan P."/>
            <person name="Specht J."/>
            <person name="Grimwood J."/>
            <person name="Rokhsar D."/>
            <person name="Stacey G."/>
            <person name="Shoemaker R.C."/>
            <person name="Jackson S.A."/>
        </authorList>
    </citation>
    <scope>NUCLEOTIDE SEQUENCE [LARGE SCALE GENOMIC DNA]</scope>
    <source>
        <strain evidence="8">cv. Williams 82</strain>
        <tissue evidence="7">Callus</tissue>
    </source>
</reference>